<evidence type="ECO:0000313" key="2">
    <source>
        <dbReference type="Proteomes" id="UP000186817"/>
    </source>
</evidence>
<comment type="caution">
    <text evidence="1">The sequence shown here is derived from an EMBL/GenBank/DDBJ whole genome shotgun (WGS) entry which is preliminary data.</text>
</comment>
<dbReference type="EMBL" id="LSRX01001673">
    <property type="protein sequence ID" value="OLP78027.1"/>
    <property type="molecule type" value="Genomic_DNA"/>
</dbReference>
<name>A0A1Q9C539_SYMMI</name>
<dbReference type="AlphaFoldDB" id="A0A1Q9C539"/>
<accession>A0A1Q9C539</accession>
<protein>
    <submittedName>
        <fullName evidence="1">Uncharacterized protein</fullName>
    </submittedName>
</protein>
<dbReference type="OrthoDB" id="10287453at2759"/>
<proteinExistence type="predicted"/>
<gene>
    <name evidence="1" type="ORF">AK812_SmicGene41844</name>
</gene>
<sequence>MPFPAYHGKAASPFPGEIPEAMLIGQTQPETGQILHFDLGIPKLEARAVPFVVHIDRHAQDFKDFVQLTYRRSLLQLAASQAPTDSEQVFILSPGCCLAARLTFLARVESFAMSLRQKDRKDSSSSDSAGAVIRIIDTPLP</sequence>
<keyword evidence="2" id="KW-1185">Reference proteome</keyword>
<evidence type="ECO:0000313" key="1">
    <source>
        <dbReference type="EMBL" id="OLP78027.1"/>
    </source>
</evidence>
<reference evidence="1 2" key="1">
    <citation type="submission" date="2016-02" db="EMBL/GenBank/DDBJ databases">
        <title>Genome analysis of coral dinoflagellate symbionts highlights evolutionary adaptations to a symbiotic lifestyle.</title>
        <authorList>
            <person name="Aranda M."/>
            <person name="Li Y."/>
            <person name="Liew Y.J."/>
            <person name="Baumgarten S."/>
            <person name="Simakov O."/>
            <person name="Wilson M."/>
            <person name="Piel J."/>
            <person name="Ashoor H."/>
            <person name="Bougouffa S."/>
            <person name="Bajic V.B."/>
            <person name="Ryu T."/>
            <person name="Ravasi T."/>
            <person name="Bayer T."/>
            <person name="Micklem G."/>
            <person name="Kim H."/>
            <person name="Bhak J."/>
            <person name="Lajeunesse T.C."/>
            <person name="Voolstra C.R."/>
        </authorList>
    </citation>
    <scope>NUCLEOTIDE SEQUENCE [LARGE SCALE GENOMIC DNA]</scope>
    <source>
        <strain evidence="1 2">CCMP2467</strain>
    </source>
</reference>
<dbReference type="Proteomes" id="UP000186817">
    <property type="component" value="Unassembled WGS sequence"/>
</dbReference>
<organism evidence="1 2">
    <name type="scientific">Symbiodinium microadriaticum</name>
    <name type="common">Dinoflagellate</name>
    <name type="synonym">Zooxanthella microadriatica</name>
    <dbReference type="NCBI Taxonomy" id="2951"/>
    <lineage>
        <taxon>Eukaryota</taxon>
        <taxon>Sar</taxon>
        <taxon>Alveolata</taxon>
        <taxon>Dinophyceae</taxon>
        <taxon>Suessiales</taxon>
        <taxon>Symbiodiniaceae</taxon>
        <taxon>Symbiodinium</taxon>
    </lineage>
</organism>